<name>A0A8B9V6Q8_9AVES</name>
<evidence type="ECO:0000256" key="9">
    <source>
        <dbReference type="ARBA" id="ARBA00023310"/>
    </source>
</evidence>
<evidence type="ECO:0000256" key="4">
    <source>
        <dbReference type="ARBA" id="ARBA00022547"/>
    </source>
</evidence>
<comment type="similarity">
    <text evidence="2">Belongs to the ATPase F chain family.</text>
</comment>
<keyword evidence="12" id="KW-1185">Reference proteome</keyword>
<evidence type="ECO:0000256" key="2">
    <source>
        <dbReference type="ARBA" id="ARBA00005895"/>
    </source>
</evidence>
<reference evidence="11" key="1">
    <citation type="submission" date="2025-08" db="UniProtKB">
        <authorList>
            <consortium name="Ensembl"/>
        </authorList>
    </citation>
    <scope>IDENTIFICATION</scope>
</reference>
<evidence type="ECO:0000256" key="5">
    <source>
        <dbReference type="ARBA" id="ARBA00022781"/>
    </source>
</evidence>
<keyword evidence="4" id="KW-0138">CF(0)</keyword>
<sequence length="355" mass="36923">MAEGPGGPQRCPYCHRNFRRLRSHLPHCKAAPGRRGEAATGITGITGPEAELARSLDLRPDEAAAAAAKLRRGPKVAIEKHRAAVLREPPGTGTGARPTPGPGPQRAAGPEAAEPRAPGPGGCSTAETPPVPGTGRGPSPGGLLPQRGAGHGAPGAASCSDSHRLPAEEPGGDGERTVKKEGTGTDTAGPGGPEPRGSGWSARAAAVGLEWFPELAPHYRALGVFAERPWRGEVGGPPKAPRGDLAAGRQEPLAERRLLDVRLGELPTWLATRDLSPRGLLGGVQKAWNGYCNKYINVRKGGAAGVSMLLAGYCILSYGWSYQHISKISFLMSYFTPSPFAAGGKPVCYPCCFKL</sequence>
<dbReference type="PANTHER" id="PTHR16270:SF5">
    <property type="entry name" value="HYPOTHETICAL LOC287798"/>
    <property type="match status" value="1"/>
</dbReference>
<keyword evidence="6" id="KW-0406">Ion transport</keyword>
<dbReference type="Ensembl" id="ENSAZOT00000019405.1">
    <property type="protein sequence ID" value="ENSAZOP00000018057.1"/>
    <property type="gene ID" value="ENSAZOG00000011752.1"/>
</dbReference>
<dbReference type="GO" id="GO:1902600">
    <property type="term" value="P:proton transmembrane transport"/>
    <property type="evidence" value="ECO:0007669"/>
    <property type="project" value="UniProtKB-KW"/>
</dbReference>
<evidence type="ECO:0000256" key="3">
    <source>
        <dbReference type="ARBA" id="ARBA00022448"/>
    </source>
</evidence>
<feature type="compositionally biased region" description="Basic and acidic residues" evidence="10">
    <location>
        <begin position="161"/>
        <end position="183"/>
    </location>
</feature>
<evidence type="ECO:0000256" key="10">
    <source>
        <dbReference type="SAM" id="MobiDB-lite"/>
    </source>
</evidence>
<dbReference type="GO" id="GO:0045259">
    <property type="term" value="C:proton-transporting ATP synthase complex"/>
    <property type="evidence" value="ECO:0007669"/>
    <property type="project" value="UniProtKB-KW"/>
</dbReference>
<keyword evidence="8" id="KW-0472">Membrane</keyword>
<comment type="subcellular location">
    <subcellularLocation>
        <location evidence="1">Mitochondrion membrane</location>
    </subcellularLocation>
</comment>
<evidence type="ECO:0000256" key="8">
    <source>
        <dbReference type="ARBA" id="ARBA00023136"/>
    </source>
</evidence>
<evidence type="ECO:0000256" key="1">
    <source>
        <dbReference type="ARBA" id="ARBA00004325"/>
    </source>
</evidence>
<protein>
    <recommendedName>
        <fullName evidence="13">ATP synthase subunit f, mitochondrial</fullName>
    </recommendedName>
</protein>
<accession>A0A8B9V6Q8</accession>
<reference evidence="11" key="2">
    <citation type="submission" date="2025-09" db="UniProtKB">
        <authorList>
            <consortium name="Ensembl"/>
        </authorList>
    </citation>
    <scope>IDENTIFICATION</scope>
</reference>
<keyword evidence="5" id="KW-0375">Hydrogen ion transport</keyword>
<organism evidence="11 12">
    <name type="scientific">Anas zonorhyncha</name>
    <name type="common">Eastern spot-billed duck</name>
    <dbReference type="NCBI Taxonomy" id="75864"/>
    <lineage>
        <taxon>Eukaryota</taxon>
        <taxon>Metazoa</taxon>
        <taxon>Chordata</taxon>
        <taxon>Craniata</taxon>
        <taxon>Vertebrata</taxon>
        <taxon>Euteleostomi</taxon>
        <taxon>Archelosauria</taxon>
        <taxon>Archosauria</taxon>
        <taxon>Dinosauria</taxon>
        <taxon>Saurischia</taxon>
        <taxon>Theropoda</taxon>
        <taxon>Coelurosauria</taxon>
        <taxon>Aves</taxon>
        <taxon>Neognathae</taxon>
        <taxon>Galloanserae</taxon>
        <taxon>Anseriformes</taxon>
        <taxon>Anatidae</taxon>
        <taxon>Anatinae</taxon>
        <taxon>Anas</taxon>
    </lineage>
</organism>
<dbReference type="Pfam" id="PF10206">
    <property type="entry name" value="WRW"/>
    <property type="match status" value="1"/>
</dbReference>
<dbReference type="Proteomes" id="UP000694549">
    <property type="component" value="Unplaced"/>
</dbReference>
<proteinExistence type="inferred from homology"/>
<dbReference type="GO" id="GO:0006754">
    <property type="term" value="P:ATP biosynthetic process"/>
    <property type="evidence" value="ECO:0007669"/>
    <property type="project" value="UniProtKB-KW"/>
</dbReference>
<evidence type="ECO:0000256" key="7">
    <source>
        <dbReference type="ARBA" id="ARBA00023128"/>
    </source>
</evidence>
<evidence type="ECO:0000313" key="12">
    <source>
        <dbReference type="Proteomes" id="UP000694549"/>
    </source>
</evidence>
<keyword evidence="9" id="KW-0066">ATP synthesis</keyword>
<feature type="region of interest" description="Disordered" evidence="10">
    <location>
        <begin position="73"/>
        <end position="201"/>
    </location>
</feature>
<evidence type="ECO:0000313" key="11">
    <source>
        <dbReference type="Ensembl" id="ENSAZOP00000018057.1"/>
    </source>
</evidence>
<evidence type="ECO:0000256" key="6">
    <source>
        <dbReference type="ARBA" id="ARBA00023065"/>
    </source>
</evidence>
<evidence type="ECO:0008006" key="13">
    <source>
        <dbReference type="Google" id="ProtNLM"/>
    </source>
</evidence>
<dbReference type="InterPro" id="IPR019344">
    <property type="entry name" value="F1F0-ATPsyn_F_prd"/>
</dbReference>
<dbReference type="GO" id="GO:0031966">
    <property type="term" value="C:mitochondrial membrane"/>
    <property type="evidence" value="ECO:0007669"/>
    <property type="project" value="UniProtKB-SubCell"/>
</dbReference>
<feature type="compositionally biased region" description="Low complexity" evidence="10">
    <location>
        <begin position="88"/>
        <end position="116"/>
    </location>
</feature>
<dbReference type="PANTHER" id="PTHR16270">
    <property type="entry name" value="HYPOTHETICAL LOC287798"/>
    <property type="match status" value="1"/>
</dbReference>
<keyword evidence="7" id="KW-0496">Mitochondrion</keyword>
<keyword evidence="3" id="KW-0813">Transport</keyword>
<dbReference type="AlphaFoldDB" id="A0A8B9V6Q8"/>
<dbReference type="InterPro" id="IPR037694">
    <property type="entry name" value="MTNAP1"/>
</dbReference>